<dbReference type="EMBL" id="JAYMYR010000001">
    <property type="protein sequence ID" value="KAK7382211.1"/>
    <property type="molecule type" value="Genomic_DNA"/>
</dbReference>
<protein>
    <submittedName>
        <fullName evidence="1">Uncharacterized protein</fullName>
    </submittedName>
</protein>
<gene>
    <name evidence="1" type="ORF">VNO80_00973</name>
</gene>
<keyword evidence="2" id="KW-1185">Reference proteome</keyword>
<sequence length="126" mass="14482">MDSTNSTLASLLRQMKYMQKGSKDLIHCICTIQQTTHYYYVPFINFTLKNPPSPKEVSSTQKYPQTKSLYKSILKPPQIQGSPANQISILHLLQPTHLHCISPMNTFCAFIDKGRKYQHKNKHSNT</sequence>
<proteinExistence type="predicted"/>
<organism evidence="1 2">
    <name type="scientific">Phaseolus coccineus</name>
    <name type="common">Scarlet runner bean</name>
    <name type="synonym">Phaseolus multiflorus</name>
    <dbReference type="NCBI Taxonomy" id="3886"/>
    <lineage>
        <taxon>Eukaryota</taxon>
        <taxon>Viridiplantae</taxon>
        <taxon>Streptophyta</taxon>
        <taxon>Embryophyta</taxon>
        <taxon>Tracheophyta</taxon>
        <taxon>Spermatophyta</taxon>
        <taxon>Magnoliopsida</taxon>
        <taxon>eudicotyledons</taxon>
        <taxon>Gunneridae</taxon>
        <taxon>Pentapetalae</taxon>
        <taxon>rosids</taxon>
        <taxon>fabids</taxon>
        <taxon>Fabales</taxon>
        <taxon>Fabaceae</taxon>
        <taxon>Papilionoideae</taxon>
        <taxon>50 kb inversion clade</taxon>
        <taxon>NPAAA clade</taxon>
        <taxon>indigoferoid/millettioid clade</taxon>
        <taxon>Phaseoleae</taxon>
        <taxon>Phaseolus</taxon>
    </lineage>
</organism>
<reference evidence="1 2" key="1">
    <citation type="submission" date="2024-01" db="EMBL/GenBank/DDBJ databases">
        <title>The genomes of 5 underutilized Papilionoideae crops provide insights into root nodulation and disease resistanc.</title>
        <authorList>
            <person name="Jiang F."/>
        </authorList>
    </citation>
    <scope>NUCLEOTIDE SEQUENCE [LARGE SCALE GENOMIC DNA]</scope>
    <source>
        <strain evidence="1">JINMINGXINNONG_FW02</strain>
        <tissue evidence="1">Leaves</tissue>
    </source>
</reference>
<comment type="caution">
    <text evidence="1">The sequence shown here is derived from an EMBL/GenBank/DDBJ whole genome shotgun (WGS) entry which is preliminary data.</text>
</comment>
<dbReference type="AlphaFoldDB" id="A0AAN9NZI1"/>
<accession>A0AAN9NZI1</accession>
<evidence type="ECO:0000313" key="2">
    <source>
        <dbReference type="Proteomes" id="UP001374584"/>
    </source>
</evidence>
<name>A0AAN9NZI1_PHACN</name>
<evidence type="ECO:0000313" key="1">
    <source>
        <dbReference type="EMBL" id="KAK7382211.1"/>
    </source>
</evidence>
<dbReference type="Proteomes" id="UP001374584">
    <property type="component" value="Unassembled WGS sequence"/>
</dbReference>